<gene>
    <name evidence="15" type="primary">RvY_18216-1</name>
    <name evidence="15" type="synonym">RvY_18216.1</name>
    <name evidence="15" type="ORF">RvY_18216</name>
</gene>
<evidence type="ECO:0008006" key="17">
    <source>
        <dbReference type="Google" id="ProtNLM"/>
    </source>
</evidence>
<protein>
    <recommendedName>
        <fullName evidence="17">G-protein coupled receptors family 2 profile 2 domain-containing protein</fullName>
    </recommendedName>
</protein>
<evidence type="ECO:0000256" key="2">
    <source>
        <dbReference type="ARBA" id="ARBA00005314"/>
    </source>
</evidence>
<dbReference type="InterPro" id="IPR001879">
    <property type="entry name" value="GPCR_2_extracellular_dom"/>
</dbReference>
<dbReference type="PRINTS" id="PR00249">
    <property type="entry name" value="GPCRSECRETIN"/>
</dbReference>
<evidence type="ECO:0000256" key="6">
    <source>
        <dbReference type="ARBA" id="ARBA00023040"/>
    </source>
</evidence>
<dbReference type="Pfam" id="PF00002">
    <property type="entry name" value="7tm_2"/>
    <property type="match status" value="1"/>
</dbReference>
<evidence type="ECO:0000256" key="12">
    <source>
        <dbReference type="SAM" id="Phobius"/>
    </source>
</evidence>
<feature type="transmembrane region" description="Helical" evidence="12">
    <location>
        <begin position="193"/>
        <end position="210"/>
    </location>
</feature>
<evidence type="ECO:0000259" key="13">
    <source>
        <dbReference type="PROSITE" id="PS50227"/>
    </source>
</evidence>
<evidence type="ECO:0000256" key="7">
    <source>
        <dbReference type="ARBA" id="ARBA00023136"/>
    </source>
</evidence>
<dbReference type="SUPFAM" id="SSF81321">
    <property type="entry name" value="Family A G protein-coupled receptor-like"/>
    <property type="match status" value="1"/>
</dbReference>
<dbReference type="InterPro" id="IPR000436">
    <property type="entry name" value="Sushi_SCR_CCP_dom"/>
</dbReference>
<keyword evidence="11" id="KW-0807">Transducer</keyword>
<dbReference type="STRING" id="947166.A0A1D1W6N8"/>
<feature type="transmembrane region" description="Helical" evidence="12">
    <location>
        <begin position="317"/>
        <end position="341"/>
    </location>
</feature>
<dbReference type="GO" id="GO:0008528">
    <property type="term" value="F:G protein-coupled peptide receptor activity"/>
    <property type="evidence" value="ECO:0007669"/>
    <property type="project" value="TreeGrafter"/>
</dbReference>
<evidence type="ECO:0000313" key="16">
    <source>
        <dbReference type="Proteomes" id="UP000186922"/>
    </source>
</evidence>
<keyword evidence="9" id="KW-0675">Receptor</keyword>
<keyword evidence="8" id="KW-1015">Disulfide bond</keyword>
<evidence type="ECO:0000256" key="10">
    <source>
        <dbReference type="ARBA" id="ARBA00023180"/>
    </source>
</evidence>
<evidence type="ECO:0000256" key="8">
    <source>
        <dbReference type="ARBA" id="ARBA00023157"/>
    </source>
</evidence>
<dbReference type="GO" id="GO:0017046">
    <property type="term" value="F:peptide hormone binding"/>
    <property type="evidence" value="ECO:0007669"/>
    <property type="project" value="TreeGrafter"/>
</dbReference>
<dbReference type="Gene3D" id="4.10.1240.10">
    <property type="entry name" value="GPCR, family 2, extracellular hormone receptor domain"/>
    <property type="match status" value="1"/>
</dbReference>
<keyword evidence="5 12" id="KW-1133">Transmembrane helix</keyword>
<dbReference type="Pfam" id="PF02793">
    <property type="entry name" value="HRM"/>
    <property type="match status" value="1"/>
</dbReference>
<accession>A0A1D1W6N8</accession>
<dbReference type="OrthoDB" id="6433780at2759"/>
<evidence type="ECO:0000259" key="14">
    <source>
        <dbReference type="PROSITE" id="PS50261"/>
    </source>
</evidence>
<dbReference type="PANTHER" id="PTHR45620">
    <property type="entry name" value="PDF RECEPTOR-LIKE PROTEIN-RELATED"/>
    <property type="match status" value="1"/>
</dbReference>
<feature type="transmembrane region" description="Helical" evidence="12">
    <location>
        <begin position="404"/>
        <end position="428"/>
    </location>
</feature>
<comment type="similarity">
    <text evidence="2">Belongs to the G-protein coupled receptor 2 family.</text>
</comment>
<dbReference type="PROSITE" id="PS50227">
    <property type="entry name" value="G_PROTEIN_RECEP_F2_3"/>
    <property type="match status" value="1"/>
</dbReference>
<evidence type="ECO:0000256" key="1">
    <source>
        <dbReference type="ARBA" id="ARBA00004651"/>
    </source>
</evidence>
<keyword evidence="3" id="KW-1003">Cell membrane</keyword>
<keyword evidence="6" id="KW-0297">G-protein coupled receptor</keyword>
<dbReference type="InterPro" id="IPR000832">
    <property type="entry name" value="GPCR_2_secretin-like"/>
</dbReference>
<feature type="transmembrane region" description="Helical" evidence="12">
    <location>
        <begin position="158"/>
        <end position="181"/>
    </location>
</feature>
<evidence type="ECO:0000313" key="15">
    <source>
        <dbReference type="EMBL" id="GAV08543.1"/>
    </source>
</evidence>
<reference evidence="15 16" key="1">
    <citation type="journal article" date="2016" name="Nat. Commun.">
        <title>Extremotolerant tardigrade genome and improved radiotolerance of human cultured cells by tardigrade-unique protein.</title>
        <authorList>
            <person name="Hashimoto T."/>
            <person name="Horikawa D.D."/>
            <person name="Saito Y."/>
            <person name="Kuwahara H."/>
            <person name="Kozuka-Hata H."/>
            <person name="Shin-I T."/>
            <person name="Minakuchi Y."/>
            <person name="Ohishi K."/>
            <person name="Motoyama A."/>
            <person name="Aizu T."/>
            <person name="Enomoto A."/>
            <person name="Kondo K."/>
            <person name="Tanaka S."/>
            <person name="Hara Y."/>
            <person name="Koshikawa S."/>
            <person name="Sagara H."/>
            <person name="Miura T."/>
            <person name="Yokobori S."/>
            <person name="Miyagawa K."/>
            <person name="Suzuki Y."/>
            <person name="Kubo T."/>
            <person name="Oyama M."/>
            <person name="Kohara Y."/>
            <person name="Fujiyama A."/>
            <person name="Arakawa K."/>
            <person name="Katayama T."/>
            <person name="Toyoda A."/>
            <person name="Kunieda T."/>
        </authorList>
    </citation>
    <scope>NUCLEOTIDE SEQUENCE [LARGE SCALE GENOMIC DNA]</scope>
    <source>
        <strain evidence="15 16">YOKOZUNA-1</strain>
    </source>
</reference>
<dbReference type="PANTHER" id="PTHR45620:SF1">
    <property type="entry name" value="G-PROTEIN COUPLED RECEPTORS FAMILY 2 PROFILE 2 DOMAIN-CONTAINING PROTEIN"/>
    <property type="match status" value="1"/>
</dbReference>
<dbReference type="PROSITE" id="PS50261">
    <property type="entry name" value="G_PROTEIN_RECEP_F2_4"/>
    <property type="match status" value="1"/>
</dbReference>
<evidence type="ECO:0000256" key="3">
    <source>
        <dbReference type="ARBA" id="ARBA00022475"/>
    </source>
</evidence>
<dbReference type="InterPro" id="IPR017983">
    <property type="entry name" value="GPCR_2_secretin-like_CS"/>
</dbReference>
<evidence type="ECO:0000256" key="9">
    <source>
        <dbReference type="ARBA" id="ARBA00023170"/>
    </source>
</evidence>
<sequence>MAVSQWQSRHPQNQSEQIRISSEKEFECRHQTDLDNLVNMGLPTTAESATQHWAFCPREWDLLACWPPTLPNATVNIPCPDYVQGFHPHGFASRFCTENGTWAMRFSARFGEYRNWSNYSQCYNVSSPINVFSVDNNLSPTTTTRTLPHQESLHHIRLMAVTGYTVSLISLVAAVAILLAFKRLHNGRNILHINLFLSYIFRAIATMIARNDIETEPGSLLASTDYYNTNGVACRFLTSVLHYALMANYFWIFVEGFYLNNVISSIFKDHSKPWIIRLYIVGGWFPPFLFVLTWALVRQIHYNTQCWLTHETAQLKQVFWIMRGPITATIVMNLLFFLNIARILLKQFQLRAALSEDESSAQKLNYIKYRKMAKATLVLLALYGIHFFVLIFVAAFSISTEAEIIWLATDQFFSSFQGLLASILFCFANGEVRSEMAKVMYHHTGRSFGSMRRTSSHLSNHTRIQTAQCTRQNSLVRPAESIRLEPQHAIYSPLPKDTFPPCTSQLASPPSYESLCLTHCHTANNSDDETEDDQKRRPTK</sequence>
<keyword evidence="10" id="KW-0325">Glycoprotein</keyword>
<keyword evidence="4 12" id="KW-0812">Transmembrane</keyword>
<dbReference type="SUPFAM" id="SSF111418">
    <property type="entry name" value="Hormone receptor domain"/>
    <property type="match status" value="1"/>
</dbReference>
<dbReference type="GO" id="GO:0007166">
    <property type="term" value="P:cell surface receptor signaling pathway"/>
    <property type="evidence" value="ECO:0007669"/>
    <property type="project" value="InterPro"/>
</dbReference>
<feature type="transmembrane region" description="Helical" evidence="12">
    <location>
        <begin position="377"/>
        <end position="398"/>
    </location>
</feature>
<dbReference type="PROSITE" id="PS00649">
    <property type="entry name" value="G_PROTEIN_RECEP_F2_1"/>
    <property type="match status" value="1"/>
</dbReference>
<dbReference type="Gene3D" id="1.20.1070.10">
    <property type="entry name" value="Rhodopsin 7-helix transmembrane proteins"/>
    <property type="match status" value="1"/>
</dbReference>
<proteinExistence type="inferred from homology"/>
<keyword evidence="16" id="KW-1185">Reference proteome</keyword>
<organism evidence="15 16">
    <name type="scientific">Ramazzottius varieornatus</name>
    <name type="common">Water bear</name>
    <name type="synonym">Tardigrade</name>
    <dbReference type="NCBI Taxonomy" id="947166"/>
    <lineage>
        <taxon>Eukaryota</taxon>
        <taxon>Metazoa</taxon>
        <taxon>Ecdysozoa</taxon>
        <taxon>Tardigrada</taxon>
        <taxon>Eutardigrada</taxon>
        <taxon>Parachela</taxon>
        <taxon>Hypsibioidea</taxon>
        <taxon>Ramazzottiidae</taxon>
        <taxon>Ramazzottius</taxon>
    </lineage>
</organism>
<comment type="caution">
    <text evidence="15">The sequence shown here is derived from an EMBL/GenBank/DDBJ whole genome shotgun (WGS) entry which is preliminary data.</text>
</comment>
<dbReference type="InterPro" id="IPR050332">
    <property type="entry name" value="GPCR_2"/>
</dbReference>
<comment type="subcellular location">
    <subcellularLocation>
        <location evidence="1">Cell membrane</location>
        <topology evidence="1">Multi-pass membrane protein</topology>
    </subcellularLocation>
</comment>
<dbReference type="Proteomes" id="UP000186922">
    <property type="component" value="Unassembled WGS sequence"/>
</dbReference>
<dbReference type="EMBL" id="BDGG01000018">
    <property type="protein sequence ID" value="GAV08543.1"/>
    <property type="molecule type" value="Genomic_DNA"/>
</dbReference>
<dbReference type="GO" id="GO:0005886">
    <property type="term" value="C:plasma membrane"/>
    <property type="evidence" value="ECO:0007669"/>
    <property type="project" value="UniProtKB-SubCell"/>
</dbReference>
<keyword evidence="7 12" id="KW-0472">Membrane</keyword>
<dbReference type="InterPro" id="IPR017981">
    <property type="entry name" value="GPCR_2-like_7TM"/>
</dbReference>
<feature type="domain" description="G-protein coupled receptors family 2 profile 1" evidence="13">
    <location>
        <begin position="27"/>
        <end position="126"/>
    </location>
</feature>
<dbReference type="GO" id="GO:0007188">
    <property type="term" value="P:adenylate cyclase-modulating G protein-coupled receptor signaling pathway"/>
    <property type="evidence" value="ECO:0007669"/>
    <property type="project" value="TreeGrafter"/>
</dbReference>
<dbReference type="AlphaFoldDB" id="A0A1D1W6N8"/>
<evidence type="ECO:0000256" key="11">
    <source>
        <dbReference type="ARBA" id="ARBA00023224"/>
    </source>
</evidence>
<feature type="transmembrane region" description="Helical" evidence="12">
    <location>
        <begin position="274"/>
        <end position="297"/>
    </location>
</feature>
<evidence type="ECO:0000256" key="4">
    <source>
        <dbReference type="ARBA" id="ARBA00022692"/>
    </source>
</evidence>
<feature type="domain" description="G-protein coupled receptors family 2 profile 2" evidence="14">
    <location>
        <begin position="156"/>
        <end position="429"/>
    </location>
</feature>
<feature type="transmembrane region" description="Helical" evidence="12">
    <location>
        <begin position="230"/>
        <end position="254"/>
    </location>
</feature>
<dbReference type="InterPro" id="IPR036445">
    <property type="entry name" value="GPCR_2_extracell_dom_sf"/>
</dbReference>
<name>A0A1D1W6N8_RAMVA</name>
<evidence type="ECO:0000256" key="5">
    <source>
        <dbReference type="ARBA" id="ARBA00022989"/>
    </source>
</evidence>
<dbReference type="SMART" id="SM00008">
    <property type="entry name" value="HormR"/>
    <property type="match status" value="1"/>
</dbReference>
<dbReference type="CDD" id="cd00033">
    <property type="entry name" value="CCP"/>
    <property type="match status" value="1"/>
</dbReference>